<sequence length="118" mass="13824">MSLIPVSPEEEARLKLEREQREELKRLQAEERAVEREVFHRCGHDFKNVTKERHGLLEGGPVPGWIKSLIEKGDRRWANSPREIWRTFKYEKCRACGIVRITRLEGVKAPPPKPLIVM</sequence>
<evidence type="ECO:0000313" key="1">
    <source>
        <dbReference type="EMBL" id="KKL95861.1"/>
    </source>
</evidence>
<comment type="caution">
    <text evidence="1">The sequence shown here is derived from an EMBL/GenBank/DDBJ whole genome shotgun (WGS) entry which is preliminary data.</text>
</comment>
<name>A0A0F9GYU9_9ZZZZ</name>
<protein>
    <submittedName>
        <fullName evidence="1">Uncharacterized protein</fullName>
    </submittedName>
</protein>
<proteinExistence type="predicted"/>
<dbReference type="AlphaFoldDB" id="A0A0F9GYU9"/>
<organism evidence="1">
    <name type="scientific">marine sediment metagenome</name>
    <dbReference type="NCBI Taxonomy" id="412755"/>
    <lineage>
        <taxon>unclassified sequences</taxon>
        <taxon>metagenomes</taxon>
        <taxon>ecological metagenomes</taxon>
    </lineage>
</organism>
<reference evidence="1" key="1">
    <citation type="journal article" date="2015" name="Nature">
        <title>Complex archaea that bridge the gap between prokaryotes and eukaryotes.</title>
        <authorList>
            <person name="Spang A."/>
            <person name="Saw J.H."/>
            <person name="Jorgensen S.L."/>
            <person name="Zaremba-Niedzwiedzka K."/>
            <person name="Martijn J."/>
            <person name="Lind A.E."/>
            <person name="van Eijk R."/>
            <person name="Schleper C."/>
            <person name="Guy L."/>
            <person name="Ettema T.J."/>
        </authorList>
    </citation>
    <scope>NUCLEOTIDE SEQUENCE</scope>
</reference>
<dbReference type="EMBL" id="LAZR01018578">
    <property type="protein sequence ID" value="KKL95861.1"/>
    <property type="molecule type" value="Genomic_DNA"/>
</dbReference>
<gene>
    <name evidence="1" type="ORF">LCGC14_1850380</name>
</gene>
<accession>A0A0F9GYU9</accession>